<organism evidence="1 2">
    <name type="scientific">Alosa alosa</name>
    <name type="common">allis shad</name>
    <dbReference type="NCBI Taxonomy" id="278164"/>
    <lineage>
        <taxon>Eukaryota</taxon>
        <taxon>Metazoa</taxon>
        <taxon>Chordata</taxon>
        <taxon>Craniata</taxon>
        <taxon>Vertebrata</taxon>
        <taxon>Euteleostomi</taxon>
        <taxon>Actinopterygii</taxon>
        <taxon>Neopterygii</taxon>
        <taxon>Teleostei</taxon>
        <taxon>Clupei</taxon>
        <taxon>Clupeiformes</taxon>
        <taxon>Clupeoidei</taxon>
        <taxon>Clupeidae</taxon>
        <taxon>Alosa</taxon>
    </lineage>
</organism>
<proteinExistence type="predicted"/>
<name>A0AAV6G3B8_9TELE</name>
<reference evidence="1" key="1">
    <citation type="submission" date="2020-10" db="EMBL/GenBank/DDBJ databases">
        <title>Chromosome-scale genome assembly of the Allis shad, Alosa alosa.</title>
        <authorList>
            <person name="Margot Z."/>
            <person name="Christophe K."/>
            <person name="Cabau C."/>
            <person name="Louis A."/>
            <person name="Berthelot C."/>
            <person name="Parey E."/>
            <person name="Roest Crollius H."/>
            <person name="Montfort J."/>
            <person name="Robinson-Rechavi M."/>
            <person name="Bucao C."/>
            <person name="Bouchez O."/>
            <person name="Gislard M."/>
            <person name="Lluch J."/>
            <person name="Milhes M."/>
            <person name="Lampietro C."/>
            <person name="Lopez Roques C."/>
            <person name="Donnadieu C."/>
            <person name="Braasch I."/>
            <person name="Desvignes T."/>
            <person name="Postlethwait J."/>
            <person name="Bobe J."/>
            <person name="Guiguen Y."/>
        </authorList>
    </citation>
    <scope>NUCLEOTIDE SEQUENCE</scope>
    <source>
        <strain evidence="1">M-15738</strain>
        <tissue evidence="1">Blood</tissue>
    </source>
</reference>
<comment type="caution">
    <text evidence="1">The sequence shown here is derived from an EMBL/GenBank/DDBJ whole genome shotgun (WGS) entry which is preliminary data.</text>
</comment>
<dbReference type="Proteomes" id="UP000823561">
    <property type="component" value="Chromosome 15"/>
</dbReference>
<evidence type="ECO:0000313" key="2">
    <source>
        <dbReference type="Proteomes" id="UP000823561"/>
    </source>
</evidence>
<keyword evidence="2" id="KW-1185">Reference proteome</keyword>
<accession>A0AAV6G3B8</accession>
<evidence type="ECO:0000313" key="1">
    <source>
        <dbReference type="EMBL" id="KAG5269445.1"/>
    </source>
</evidence>
<sequence>MSYYMDPVPAYPALHPVDRLGAMRQSGGMAMAMPISQPAQLPAACHPQQMYPPRPLYAQDGTLQEVPNSPEFCPTGCMRGHPGSGVAGAAVLFPSLRGSQGSWGPGWI</sequence>
<protein>
    <submittedName>
        <fullName evidence="1">Uncharacterized protein</fullName>
    </submittedName>
</protein>
<dbReference type="EMBL" id="JADWDJ010000015">
    <property type="protein sequence ID" value="KAG5269445.1"/>
    <property type="molecule type" value="Genomic_DNA"/>
</dbReference>
<dbReference type="AlphaFoldDB" id="A0AAV6G3B8"/>
<gene>
    <name evidence="1" type="ORF">AALO_G00202100</name>
</gene>